<keyword evidence="2" id="KW-1185">Reference proteome</keyword>
<reference evidence="1" key="1">
    <citation type="submission" date="2021-12" db="EMBL/GenBank/DDBJ databases">
        <authorList>
            <person name="King R."/>
        </authorList>
    </citation>
    <scope>NUCLEOTIDE SEQUENCE</scope>
</reference>
<gene>
    <name evidence="1" type="ORF">BEMITA_LOCUS5713</name>
</gene>
<name>A0A9P0AAP0_BEMTA</name>
<dbReference type="OrthoDB" id="428658at2759"/>
<organism evidence="1 2">
    <name type="scientific">Bemisia tabaci</name>
    <name type="common">Sweetpotato whitefly</name>
    <name type="synonym">Aleurodes tabaci</name>
    <dbReference type="NCBI Taxonomy" id="7038"/>
    <lineage>
        <taxon>Eukaryota</taxon>
        <taxon>Metazoa</taxon>
        <taxon>Ecdysozoa</taxon>
        <taxon>Arthropoda</taxon>
        <taxon>Hexapoda</taxon>
        <taxon>Insecta</taxon>
        <taxon>Pterygota</taxon>
        <taxon>Neoptera</taxon>
        <taxon>Paraneoptera</taxon>
        <taxon>Hemiptera</taxon>
        <taxon>Sternorrhyncha</taxon>
        <taxon>Aleyrodoidea</taxon>
        <taxon>Aleyrodidae</taxon>
        <taxon>Aleyrodinae</taxon>
        <taxon>Bemisia</taxon>
    </lineage>
</organism>
<dbReference type="EMBL" id="OU963864">
    <property type="protein sequence ID" value="CAH0386622.1"/>
    <property type="molecule type" value="Genomic_DNA"/>
</dbReference>
<evidence type="ECO:0000313" key="2">
    <source>
        <dbReference type="Proteomes" id="UP001152759"/>
    </source>
</evidence>
<dbReference type="Proteomes" id="UP001152759">
    <property type="component" value="Chromosome 3"/>
</dbReference>
<evidence type="ECO:0000313" key="1">
    <source>
        <dbReference type="EMBL" id="CAH0386622.1"/>
    </source>
</evidence>
<dbReference type="AlphaFoldDB" id="A0A9P0AAP0"/>
<protein>
    <submittedName>
        <fullName evidence="1">Uncharacterized protein</fullName>
    </submittedName>
</protein>
<proteinExistence type="predicted"/>
<dbReference type="Gene3D" id="3.30.2350.10">
    <property type="entry name" value="Pseudouridine synthase"/>
    <property type="match status" value="1"/>
</dbReference>
<accession>A0A9P0AAP0</accession>
<sequence>MISKHIYQSVLKVQTRTELAELLYQNVMHNEGGVIAINKPYGLRNGTGFDDPLDTKFKTVNRFNFSLTEVLPLLASMLNVPNLTVARSPEKFASGLTLLNVDNEAGIKISKAVKHPTSPAVYSYQAVCHGVPLLSSNSGERLGLTTNESDLSVKLSTDQSANKIKTKKMKQIYYKYKVLNTNPDLNASLVEVSTNRILWYYVPLYLATRLLTPVIGDQIHGNSVKYLFGKPVHLPTFNVTGFNPQKLPEDICKRLEVDETDSLLIPNHLHLSSVTLYHFSRKEPKHLTIHAPPPPHFQWTCSQLKLWNEPENLLPVEVAF</sequence>
<dbReference type="KEGG" id="btab:109031075"/>